<dbReference type="EMBL" id="JACXAI010000016">
    <property type="protein sequence ID" value="MBD1381189.1"/>
    <property type="molecule type" value="Genomic_DNA"/>
</dbReference>
<dbReference type="InterPro" id="IPR018392">
    <property type="entry name" value="LysM"/>
</dbReference>
<protein>
    <submittedName>
        <fullName evidence="3">Stage VI sporulation protein D</fullName>
    </submittedName>
</protein>
<evidence type="ECO:0000256" key="1">
    <source>
        <dbReference type="SAM" id="MobiDB-lite"/>
    </source>
</evidence>
<dbReference type="InterPro" id="IPR036779">
    <property type="entry name" value="LysM_dom_sf"/>
</dbReference>
<reference evidence="3" key="1">
    <citation type="submission" date="2020-09" db="EMBL/GenBank/DDBJ databases">
        <title>A novel bacterium of genus Bacillus, isolated from South China Sea.</title>
        <authorList>
            <person name="Huang H."/>
            <person name="Mo K."/>
            <person name="Hu Y."/>
        </authorList>
    </citation>
    <scope>NUCLEOTIDE SEQUENCE</scope>
    <source>
        <strain evidence="3">IB182487</strain>
    </source>
</reference>
<evidence type="ECO:0000259" key="2">
    <source>
        <dbReference type="PROSITE" id="PS51782"/>
    </source>
</evidence>
<dbReference type="Pfam" id="PF20918">
    <property type="entry name" value="SPOCS_spoVID-N"/>
    <property type="match status" value="1"/>
</dbReference>
<dbReference type="NCBIfam" id="TIGR02907">
    <property type="entry name" value="spore_VI_D"/>
    <property type="match status" value="1"/>
</dbReference>
<dbReference type="InterPro" id="IPR048862">
    <property type="entry name" value="SPOCS_spoVID_N"/>
</dbReference>
<proteinExistence type="predicted"/>
<feature type="domain" description="LysM" evidence="2">
    <location>
        <begin position="306"/>
        <end position="350"/>
    </location>
</feature>
<dbReference type="Proteomes" id="UP000626844">
    <property type="component" value="Unassembled WGS sequence"/>
</dbReference>
<organism evidence="3 4">
    <name type="scientific">Metabacillus arenae</name>
    <dbReference type="NCBI Taxonomy" id="2771434"/>
    <lineage>
        <taxon>Bacteria</taxon>
        <taxon>Bacillati</taxon>
        <taxon>Bacillota</taxon>
        <taxon>Bacilli</taxon>
        <taxon>Bacillales</taxon>
        <taxon>Bacillaceae</taxon>
        <taxon>Metabacillus</taxon>
    </lineage>
</organism>
<keyword evidence="4" id="KW-1185">Reference proteome</keyword>
<comment type="caution">
    <text evidence="3">The sequence shown here is derived from an EMBL/GenBank/DDBJ whole genome shotgun (WGS) entry which is preliminary data.</text>
</comment>
<feature type="region of interest" description="Disordered" evidence="1">
    <location>
        <begin position="243"/>
        <end position="282"/>
    </location>
</feature>
<dbReference type="AlphaFoldDB" id="A0A926NGL8"/>
<dbReference type="Pfam" id="PF01476">
    <property type="entry name" value="LysM"/>
    <property type="match status" value="1"/>
</dbReference>
<dbReference type="RefSeq" id="WP_191158785.1">
    <property type="nucleotide sequence ID" value="NZ_JACXAI010000016.1"/>
</dbReference>
<dbReference type="InterPro" id="IPR014256">
    <property type="entry name" value="Spore_VI_D"/>
</dbReference>
<evidence type="ECO:0000313" key="3">
    <source>
        <dbReference type="EMBL" id="MBD1381189.1"/>
    </source>
</evidence>
<sequence>MSQESPLRFSVEESVWFQKGQEVSELLSISLDPDIAIYEHDQYISIRGALKLHGEYKIDEEQDGAEESFEYSHYRYVNEVSTREDGISILSHRFPVDITIPKNRISNLDDVYVMIESFDYEIPEQKCIKLVADLSICGISDQEAERVDEDQEMQSIKLEEEIEEEIEDNEPVEAAEEELEALYRGPQALAYEEEKLVDEEEEKLEEKTYSNAAIESPYEDESVQEHVYEPFEVEVRKQILEEKEEKDQEPEVHYSSHFYSEPKQDKAEKEGREEQEEIVSKKESDNSLYLTKLFERENEEEFSKLKICIAQQGDTVHTICERYDITLQQLSRVNQFGADQDVYEGQIVYIPAYVGS</sequence>
<name>A0A926NGL8_9BACI</name>
<dbReference type="SUPFAM" id="SSF54106">
    <property type="entry name" value="LysM domain"/>
    <property type="match status" value="1"/>
</dbReference>
<gene>
    <name evidence="3" type="primary">spoVID</name>
    <name evidence="3" type="ORF">IC621_13195</name>
</gene>
<accession>A0A926NGL8</accession>
<dbReference type="Gene3D" id="3.10.350.10">
    <property type="entry name" value="LysM domain"/>
    <property type="match status" value="1"/>
</dbReference>
<evidence type="ECO:0000313" key="4">
    <source>
        <dbReference type="Proteomes" id="UP000626844"/>
    </source>
</evidence>
<dbReference type="PROSITE" id="PS51782">
    <property type="entry name" value="LYSM"/>
    <property type="match status" value="1"/>
</dbReference>